<dbReference type="Proteomes" id="UP000001025">
    <property type="component" value="Chromosome"/>
</dbReference>
<dbReference type="EnsemblBacteria" id="CAD78317">
    <property type="protein sequence ID" value="CAD78317"/>
    <property type="gene ID" value="RB5150"/>
</dbReference>
<evidence type="ECO:0000313" key="1">
    <source>
        <dbReference type="EMBL" id="CAD78317.1"/>
    </source>
</evidence>
<gene>
    <name evidence="1" type="ordered locus">RB5150</name>
</gene>
<proteinExistence type="predicted"/>
<protein>
    <submittedName>
        <fullName evidence="1">Uncharacterized protein</fullName>
    </submittedName>
</protein>
<sequence length="47" mass="5257">MYASKGNRVTQQRLLVTIRDKHVATMRIPASSKSILTPTTRTACVVR</sequence>
<dbReference type="EMBL" id="BX294141">
    <property type="protein sequence ID" value="CAD78317.1"/>
    <property type="molecule type" value="Genomic_DNA"/>
</dbReference>
<dbReference type="KEGG" id="rba:RB5150"/>
<reference evidence="1 2" key="1">
    <citation type="journal article" date="2003" name="Proc. Natl. Acad. Sci. U.S.A.">
        <title>Complete genome sequence of the marine planctomycete Pirellula sp. strain 1.</title>
        <authorList>
            <person name="Gloeckner F.O."/>
            <person name="Kube M."/>
            <person name="Bauer M."/>
            <person name="Teeling H."/>
            <person name="Lombardot T."/>
            <person name="Ludwig W."/>
            <person name="Gade D."/>
            <person name="Beck A."/>
            <person name="Borzym K."/>
            <person name="Heitmann K."/>
            <person name="Rabus R."/>
            <person name="Schlesner H."/>
            <person name="Amann R."/>
            <person name="Reinhardt R."/>
        </authorList>
    </citation>
    <scope>NUCLEOTIDE SEQUENCE [LARGE SCALE GENOMIC DNA]</scope>
    <source>
        <strain evidence="2">DSM 10527 / NCIMB 13988 / SH1</strain>
    </source>
</reference>
<dbReference type="InParanoid" id="Q7UGL2"/>
<accession>Q7UGL2</accession>
<dbReference type="HOGENOM" id="CLU_3172537_0_0_0"/>
<dbReference type="AlphaFoldDB" id="Q7UGL2"/>
<name>Q7UGL2_RHOBA</name>
<keyword evidence="2" id="KW-1185">Reference proteome</keyword>
<organism evidence="1 2">
    <name type="scientific">Rhodopirellula baltica (strain DSM 10527 / NCIMB 13988 / SH1)</name>
    <dbReference type="NCBI Taxonomy" id="243090"/>
    <lineage>
        <taxon>Bacteria</taxon>
        <taxon>Pseudomonadati</taxon>
        <taxon>Planctomycetota</taxon>
        <taxon>Planctomycetia</taxon>
        <taxon>Pirellulales</taxon>
        <taxon>Pirellulaceae</taxon>
        <taxon>Rhodopirellula</taxon>
    </lineage>
</organism>
<evidence type="ECO:0000313" key="2">
    <source>
        <dbReference type="Proteomes" id="UP000001025"/>
    </source>
</evidence>